<keyword evidence="1" id="KW-1133">Transmembrane helix</keyword>
<name>A0A3P7M527_DIBLA</name>
<keyword evidence="3" id="KW-1185">Reference proteome</keyword>
<dbReference type="OrthoDB" id="10014237at2759"/>
<organism evidence="2 3">
    <name type="scientific">Dibothriocephalus latus</name>
    <name type="common">Fish tapeworm</name>
    <name type="synonym">Diphyllobothrium latum</name>
    <dbReference type="NCBI Taxonomy" id="60516"/>
    <lineage>
        <taxon>Eukaryota</taxon>
        <taxon>Metazoa</taxon>
        <taxon>Spiralia</taxon>
        <taxon>Lophotrochozoa</taxon>
        <taxon>Platyhelminthes</taxon>
        <taxon>Cestoda</taxon>
        <taxon>Eucestoda</taxon>
        <taxon>Diphyllobothriidea</taxon>
        <taxon>Diphyllobothriidae</taxon>
        <taxon>Dibothriocephalus</taxon>
    </lineage>
</organism>
<sequence>MSTGRQEVAEDIVGRASAYIPAFTDVFTEEGFYIFFCSLTLTTFGVVFFLAWHFNVTVTDSGDFTTKARLKRMQRKNRKASTKLPKALAFLRRGTVSFFIMASMLFLPTRCLSNHKCNILANI</sequence>
<keyword evidence="1" id="KW-0812">Transmembrane</keyword>
<dbReference type="EMBL" id="UYRU01069750">
    <property type="protein sequence ID" value="VDN18977.1"/>
    <property type="molecule type" value="Genomic_DNA"/>
</dbReference>
<keyword evidence="1" id="KW-0472">Membrane</keyword>
<reference evidence="2 3" key="1">
    <citation type="submission" date="2018-11" db="EMBL/GenBank/DDBJ databases">
        <authorList>
            <consortium name="Pathogen Informatics"/>
        </authorList>
    </citation>
    <scope>NUCLEOTIDE SEQUENCE [LARGE SCALE GENOMIC DNA]</scope>
</reference>
<feature type="transmembrane region" description="Helical" evidence="1">
    <location>
        <begin position="87"/>
        <end position="107"/>
    </location>
</feature>
<accession>A0A3P7M527</accession>
<dbReference type="Proteomes" id="UP000281553">
    <property type="component" value="Unassembled WGS sequence"/>
</dbReference>
<proteinExistence type="predicted"/>
<protein>
    <submittedName>
        <fullName evidence="2">Uncharacterized protein</fullName>
    </submittedName>
</protein>
<evidence type="ECO:0000313" key="3">
    <source>
        <dbReference type="Proteomes" id="UP000281553"/>
    </source>
</evidence>
<dbReference type="AlphaFoldDB" id="A0A3P7M527"/>
<gene>
    <name evidence="2" type="ORF">DILT_LOCUS13313</name>
</gene>
<feature type="transmembrane region" description="Helical" evidence="1">
    <location>
        <begin position="32"/>
        <end position="52"/>
    </location>
</feature>
<evidence type="ECO:0000256" key="1">
    <source>
        <dbReference type="SAM" id="Phobius"/>
    </source>
</evidence>
<evidence type="ECO:0000313" key="2">
    <source>
        <dbReference type="EMBL" id="VDN18977.1"/>
    </source>
</evidence>